<feature type="transmembrane region" description="Helical" evidence="5">
    <location>
        <begin position="12"/>
        <end position="30"/>
    </location>
</feature>
<dbReference type="Proteomes" id="UP001211907">
    <property type="component" value="Unassembled WGS sequence"/>
</dbReference>
<evidence type="ECO:0000256" key="1">
    <source>
        <dbReference type="ARBA" id="ARBA00004141"/>
    </source>
</evidence>
<protein>
    <recommendedName>
        <fullName evidence="6">TM7S3/TM198-like domain-containing protein</fullName>
    </recommendedName>
</protein>
<evidence type="ECO:0000259" key="6">
    <source>
        <dbReference type="Pfam" id="PF13886"/>
    </source>
</evidence>
<feature type="domain" description="TM7S3/TM198-like" evidence="6">
    <location>
        <begin position="107"/>
        <end position="175"/>
    </location>
</feature>
<comment type="caution">
    <text evidence="7">The sequence shown here is derived from an EMBL/GenBank/DDBJ whole genome shotgun (WGS) entry which is preliminary data.</text>
</comment>
<evidence type="ECO:0000256" key="2">
    <source>
        <dbReference type="ARBA" id="ARBA00022692"/>
    </source>
</evidence>
<feature type="transmembrane region" description="Helical" evidence="5">
    <location>
        <begin position="98"/>
        <end position="120"/>
    </location>
</feature>
<dbReference type="InterPro" id="IPR025256">
    <property type="entry name" value="TM7S3/TM198-like_dom"/>
</dbReference>
<keyword evidence="2 5" id="KW-0812">Transmembrane</keyword>
<name>A0AAD5XDB0_9FUNG</name>
<comment type="subcellular location">
    <subcellularLocation>
        <location evidence="1">Membrane</location>
        <topology evidence="1">Multi-pass membrane protein</topology>
    </subcellularLocation>
</comment>
<keyword evidence="8" id="KW-1185">Reference proteome</keyword>
<feature type="transmembrane region" description="Helical" evidence="5">
    <location>
        <begin position="156"/>
        <end position="175"/>
    </location>
</feature>
<feature type="transmembrane region" description="Helical" evidence="5">
    <location>
        <begin position="126"/>
        <end position="144"/>
    </location>
</feature>
<evidence type="ECO:0000256" key="3">
    <source>
        <dbReference type="ARBA" id="ARBA00022989"/>
    </source>
</evidence>
<proteinExistence type="predicted"/>
<dbReference type="GO" id="GO:0016020">
    <property type="term" value="C:membrane"/>
    <property type="evidence" value="ECO:0007669"/>
    <property type="project" value="UniProtKB-SubCell"/>
</dbReference>
<evidence type="ECO:0000256" key="5">
    <source>
        <dbReference type="SAM" id="Phobius"/>
    </source>
</evidence>
<reference evidence="7" key="1">
    <citation type="submission" date="2020-05" db="EMBL/GenBank/DDBJ databases">
        <title>Phylogenomic resolution of chytrid fungi.</title>
        <authorList>
            <person name="Stajich J.E."/>
            <person name="Amses K."/>
            <person name="Simmons R."/>
            <person name="Seto K."/>
            <person name="Myers J."/>
            <person name="Bonds A."/>
            <person name="Quandt C.A."/>
            <person name="Barry K."/>
            <person name="Liu P."/>
            <person name="Grigoriev I."/>
            <person name="Longcore J.E."/>
            <person name="James T.Y."/>
        </authorList>
    </citation>
    <scope>NUCLEOTIDE SEQUENCE</scope>
    <source>
        <strain evidence="7">JEL0513</strain>
    </source>
</reference>
<evidence type="ECO:0000256" key="4">
    <source>
        <dbReference type="ARBA" id="ARBA00023136"/>
    </source>
</evidence>
<dbReference type="EMBL" id="JADGJH010002507">
    <property type="protein sequence ID" value="KAJ3097443.1"/>
    <property type="molecule type" value="Genomic_DNA"/>
</dbReference>
<organism evidence="7 8">
    <name type="scientific">Physocladia obscura</name>
    <dbReference type="NCBI Taxonomy" id="109957"/>
    <lineage>
        <taxon>Eukaryota</taxon>
        <taxon>Fungi</taxon>
        <taxon>Fungi incertae sedis</taxon>
        <taxon>Chytridiomycota</taxon>
        <taxon>Chytridiomycota incertae sedis</taxon>
        <taxon>Chytridiomycetes</taxon>
        <taxon>Chytridiales</taxon>
        <taxon>Chytriomycetaceae</taxon>
        <taxon>Physocladia</taxon>
    </lineage>
</organism>
<keyword evidence="3 5" id="KW-1133">Transmembrane helix</keyword>
<sequence length="176" mass="18388">MTRVCYTSLNAFFGFLAAVLVVLLVLIVGANADARPSVKFADLRKGGAVAAPTTTTPTPTNALYHYNRLIAALDAVPTAAVDPLAAASNLTGKVIGDVTVTSGLVAAFAIVTGLLLVVFGHYLFKPVLFIAGFYFFAVVTYSILQNISYKTDHAFSEILYLAVCIIVGLLGGGLAV</sequence>
<dbReference type="Pfam" id="PF13886">
    <property type="entry name" value="TM7S3_TM198"/>
    <property type="match status" value="1"/>
</dbReference>
<evidence type="ECO:0000313" key="8">
    <source>
        <dbReference type="Proteomes" id="UP001211907"/>
    </source>
</evidence>
<accession>A0AAD5XDB0</accession>
<evidence type="ECO:0000313" key="7">
    <source>
        <dbReference type="EMBL" id="KAJ3097443.1"/>
    </source>
</evidence>
<dbReference type="AlphaFoldDB" id="A0AAD5XDB0"/>
<gene>
    <name evidence="7" type="ORF">HK100_005355</name>
</gene>
<keyword evidence="4 5" id="KW-0472">Membrane</keyword>